<keyword evidence="2" id="KW-1185">Reference proteome</keyword>
<dbReference type="EMBL" id="CP064056">
    <property type="protein sequence ID" value="QPM75497.1"/>
    <property type="molecule type" value="Genomic_DNA"/>
</dbReference>
<proteinExistence type="predicted"/>
<evidence type="ECO:0000313" key="1">
    <source>
        <dbReference type="EMBL" id="QPM75497.1"/>
    </source>
</evidence>
<protein>
    <submittedName>
        <fullName evidence="1">Uncharacterized protein</fullName>
    </submittedName>
</protein>
<evidence type="ECO:0000313" key="2">
    <source>
        <dbReference type="Proteomes" id="UP000594455"/>
    </source>
</evidence>
<gene>
    <name evidence="1" type="ORF">ISP08_01830</name>
</gene>
<accession>A0A7T1F9N7</accession>
<name>A0A7T1F9N7_9STAP</name>
<dbReference type="AlphaFoldDB" id="A0A7T1F9N7"/>
<dbReference type="Proteomes" id="UP000594455">
    <property type="component" value="Chromosome"/>
</dbReference>
<reference evidence="1 2" key="1">
    <citation type="submission" date="2020-10" db="EMBL/GenBank/DDBJ databases">
        <title>Closed genome sequences of Staphylococcus lloydii sp. nov. and Staphylococcus durrellii sp. nov. Isolated from Captive Fruit Bats (Pteropus livingstonii).</title>
        <authorList>
            <person name="Fountain K."/>
        </authorList>
    </citation>
    <scope>NUCLEOTIDE SEQUENCE [LARGE SCALE GENOMIC DNA]</scope>
    <source>
        <strain evidence="1 2">23_2_7_LY</strain>
    </source>
</reference>
<organism evidence="1 2">
    <name type="scientific">Staphylococcus lloydii</name>
    <dbReference type="NCBI Taxonomy" id="2781774"/>
    <lineage>
        <taxon>Bacteria</taxon>
        <taxon>Bacillati</taxon>
        <taxon>Bacillota</taxon>
        <taxon>Bacilli</taxon>
        <taxon>Bacillales</taxon>
        <taxon>Staphylococcaceae</taxon>
        <taxon>Staphylococcus</taxon>
    </lineage>
</organism>
<dbReference type="RefSeq" id="WP_048793784.1">
    <property type="nucleotide sequence ID" value="NZ_CP064056.1"/>
</dbReference>
<sequence>MNYFVAQFGAEETKLVIIDKHKKVIDSSTATLDNNNYVKQLADSLIELAHKNDLYHDDLNGIGLIINDIKQINYFDNETLINDLESTFNFKAILEDDYDALIDNIVK</sequence>
<dbReference type="KEGG" id="sllo:ISP08_01830"/>